<feature type="domain" description="UDP-N-acetylglucosamine 2-epimerase" evidence="2">
    <location>
        <begin position="2"/>
        <end position="88"/>
    </location>
</feature>
<dbReference type="InterPro" id="IPR003331">
    <property type="entry name" value="UDP_GlcNAc_Epimerase_2_dom"/>
</dbReference>
<name>A0A3S4TYZ4_9PAST</name>
<dbReference type="EMBL" id="LR134405">
    <property type="protein sequence ID" value="VEH66005.1"/>
    <property type="molecule type" value="Genomic_DNA"/>
</dbReference>
<comment type="similarity">
    <text evidence="1">Belongs to the UDP-N-acetylglucosamine 2-epimerase family.</text>
</comment>
<evidence type="ECO:0000256" key="1">
    <source>
        <dbReference type="RuleBase" id="RU003513"/>
    </source>
</evidence>
<gene>
    <name evidence="3" type="primary">neuC_2</name>
    <name evidence="3" type="ORF">NCTC8284_01161</name>
</gene>
<dbReference type="Gene3D" id="3.40.50.2000">
    <property type="entry name" value="Glycogen Phosphorylase B"/>
    <property type="match status" value="1"/>
</dbReference>
<proteinExistence type="inferred from homology"/>
<dbReference type="AlphaFoldDB" id="A0A3S4TYZ4"/>
<organism evidence="3 4">
    <name type="scientific">Rodentibacter pneumotropicus</name>
    <dbReference type="NCBI Taxonomy" id="758"/>
    <lineage>
        <taxon>Bacteria</taxon>
        <taxon>Pseudomonadati</taxon>
        <taxon>Pseudomonadota</taxon>
        <taxon>Gammaproteobacteria</taxon>
        <taxon>Pasteurellales</taxon>
        <taxon>Pasteurellaceae</taxon>
        <taxon>Rodentibacter</taxon>
    </lineage>
</organism>
<keyword evidence="1" id="KW-0413">Isomerase</keyword>
<accession>A0A3S4TYZ4</accession>
<sequence>MIKYSKGLIGNSSSGLLEAPSLKVGTVNIGKRQEGRVRGESVIDVESSQTAIEQGIQKLLSDAFQARLPMMVNPYYQENSAEKAYYLIKDFLQNNKNNNPKYFMIYKE</sequence>
<dbReference type="Proteomes" id="UP000278733">
    <property type="component" value="Chromosome"/>
</dbReference>
<evidence type="ECO:0000313" key="3">
    <source>
        <dbReference type="EMBL" id="VEH66005.1"/>
    </source>
</evidence>
<dbReference type="SUPFAM" id="SSF53756">
    <property type="entry name" value="UDP-Glycosyltransferase/glycogen phosphorylase"/>
    <property type="match status" value="1"/>
</dbReference>
<dbReference type="GO" id="GO:0016853">
    <property type="term" value="F:isomerase activity"/>
    <property type="evidence" value="ECO:0007669"/>
    <property type="project" value="UniProtKB-KW"/>
</dbReference>
<evidence type="ECO:0000313" key="4">
    <source>
        <dbReference type="Proteomes" id="UP000278733"/>
    </source>
</evidence>
<dbReference type="Pfam" id="PF02350">
    <property type="entry name" value="Epimerase_2"/>
    <property type="match status" value="1"/>
</dbReference>
<evidence type="ECO:0000259" key="2">
    <source>
        <dbReference type="Pfam" id="PF02350"/>
    </source>
</evidence>
<reference evidence="3 4" key="1">
    <citation type="submission" date="2018-12" db="EMBL/GenBank/DDBJ databases">
        <authorList>
            <consortium name="Pathogen Informatics"/>
        </authorList>
    </citation>
    <scope>NUCLEOTIDE SEQUENCE [LARGE SCALE GENOMIC DNA]</scope>
    <source>
        <strain evidence="3 4">NCTC8284</strain>
    </source>
</reference>
<dbReference type="KEGG" id="rpne:NCTC8284_01161"/>
<protein>
    <submittedName>
        <fullName evidence="3">Polysialic acid biosynthesis protein P7</fullName>
    </submittedName>
</protein>